<comment type="caution">
    <text evidence="2">The sequence shown here is derived from an EMBL/GenBank/DDBJ whole genome shotgun (WGS) entry which is preliminary data.</text>
</comment>
<dbReference type="Proteomes" id="UP000683360">
    <property type="component" value="Unassembled WGS sequence"/>
</dbReference>
<reference evidence="2" key="1">
    <citation type="submission" date="2021-03" db="EMBL/GenBank/DDBJ databases">
        <authorList>
            <person name="Bekaert M."/>
        </authorList>
    </citation>
    <scope>NUCLEOTIDE SEQUENCE</scope>
</reference>
<proteinExistence type="predicted"/>
<sequence>MDIDAKLSTINHAIQELRQTQRTICGKVHRKSEDTLPILIRKQFYKLEEIIRDLEDKYGKHYSTLKEVTNMVVTLLSRVDELTIDIKKLKRFTSSTKSQLEDITDQTCHLRKTPTVKSNKRKISTFIPNEQKTPTVKANERSGTLQDSQNINEDNDLFGGISGRHTDCSIDDFECEISSQISSVDTHPDGRKNNSDNTDNFGQTVSRIQNSDRRDGNFVFSSYEAQLDRTNKTDTEDKFADKVHRINYSDRKDRKTNVSSNEAQIDQPNNTDTEDSFCVEETQDKGEYS</sequence>
<name>A0A8S3SW86_MYTED</name>
<feature type="compositionally biased region" description="Polar residues" evidence="1">
    <location>
        <begin position="257"/>
        <end position="271"/>
    </location>
</feature>
<evidence type="ECO:0000313" key="3">
    <source>
        <dbReference type="Proteomes" id="UP000683360"/>
    </source>
</evidence>
<keyword evidence="3" id="KW-1185">Reference proteome</keyword>
<organism evidence="2 3">
    <name type="scientific">Mytilus edulis</name>
    <name type="common">Blue mussel</name>
    <dbReference type="NCBI Taxonomy" id="6550"/>
    <lineage>
        <taxon>Eukaryota</taxon>
        <taxon>Metazoa</taxon>
        <taxon>Spiralia</taxon>
        <taxon>Lophotrochozoa</taxon>
        <taxon>Mollusca</taxon>
        <taxon>Bivalvia</taxon>
        <taxon>Autobranchia</taxon>
        <taxon>Pteriomorphia</taxon>
        <taxon>Mytilida</taxon>
        <taxon>Mytiloidea</taxon>
        <taxon>Mytilidae</taxon>
        <taxon>Mytilinae</taxon>
        <taxon>Mytilus</taxon>
    </lineage>
</organism>
<dbReference type="OrthoDB" id="6099403at2759"/>
<protein>
    <submittedName>
        <fullName evidence="2">Uncharacterized protein</fullName>
    </submittedName>
</protein>
<gene>
    <name evidence="2" type="ORF">MEDL_37180</name>
</gene>
<evidence type="ECO:0000256" key="1">
    <source>
        <dbReference type="SAM" id="MobiDB-lite"/>
    </source>
</evidence>
<feature type="compositionally biased region" description="Polar residues" evidence="1">
    <location>
        <begin position="195"/>
        <end position="209"/>
    </location>
</feature>
<feature type="region of interest" description="Disordered" evidence="1">
    <location>
        <begin position="250"/>
        <end position="289"/>
    </location>
</feature>
<accession>A0A8S3SW86</accession>
<dbReference type="AlphaFoldDB" id="A0A8S3SW86"/>
<feature type="region of interest" description="Disordered" evidence="1">
    <location>
        <begin position="127"/>
        <end position="152"/>
    </location>
</feature>
<dbReference type="EMBL" id="CAJPWZ010001794">
    <property type="protein sequence ID" value="CAG2223923.1"/>
    <property type="molecule type" value="Genomic_DNA"/>
</dbReference>
<evidence type="ECO:0000313" key="2">
    <source>
        <dbReference type="EMBL" id="CAG2223923.1"/>
    </source>
</evidence>
<feature type="region of interest" description="Disordered" evidence="1">
    <location>
        <begin position="181"/>
        <end position="213"/>
    </location>
</feature>